<name>A0ABY8F769_9HYPH</name>
<reference evidence="1 2" key="1">
    <citation type="submission" date="2023-03" db="EMBL/GenBank/DDBJ databases">
        <title>Roseibium porphyridii sp. nov. and Roseibium rhodosorbium sp. nov. isolated from marine algae, Porphyridium cruentum and Rhodosorus marinus, respectively.</title>
        <authorList>
            <person name="Lee M.W."/>
            <person name="Choi B.J."/>
            <person name="Lee J.K."/>
            <person name="Choi D.G."/>
            <person name="Baek J.H."/>
            <person name="Bayburt H."/>
            <person name="Kim J.M."/>
            <person name="Han D.M."/>
            <person name="Kim K.H."/>
            <person name="Jeon C.O."/>
        </authorList>
    </citation>
    <scope>NUCLEOTIDE SEQUENCE [LARGE SCALE GENOMIC DNA]</scope>
    <source>
        <strain evidence="1 2">KMA01</strain>
    </source>
</reference>
<organism evidence="1 2">
    <name type="scientific">Roseibium porphyridii</name>
    <dbReference type="NCBI Taxonomy" id="2866279"/>
    <lineage>
        <taxon>Bacteria</taxon>
        <taxon>Pseudomonadati</taxon>
        <taxon>Pseudomonadota</taxon>
        <taxon>Alphaproteobacteria</taxon>
        <taxon>Hyphomicrobiales</taxon>
        <taxon>Stappiaceae</taxon>
        <taxon>Roseibium</taxon>
    </lineage>
</organism>
<evidence type="ECO:0000313" key="2">
    <source>
        <dbReference type="Proteomes" id="UP001209803"/>
    </source>
</evidence>
<dbReference type="RefSeq" id="WP_152503977.1">
    <property type="nucleotide sequence ID" value="NZ_CP120863.1"/>
</dbReference>
<proteinExistence type="predicted"/>
<gene>
    <name evidence="1" type="ORF">K1718_26770</name>
</gene>
<protein>
    <recommendedName>
        <fullName evidence="3">Patatin-like phospholipase family protein</fullName>
    </recommendedName>
</protein>
<sequence length="386" mass="42715">MSKNTFADVWAGFTVGGANASFILGGSGTACALWSLSGKRDRLDALIVGARVGAMAQAHLDAPSLVFMRGVRDFEHFKSLSLSDGGYDWQASLGTEWISKKKVEMAAGLTTLMPKLRPIISAYLKNQENIEQIAGSNEFKTAFNILVGESENILDKDYLKNRDPQKYYIFPCLPSLGAGVGFWYEKTKLIPFGTQNAWYYAKPKWRLTPSSGNELILQIEGIPEPDGTDFNVAIRIDEWGYDPRIRFKQEEVKFSGSNPKDPRNITKKDRTGELLPATVQLGRMKASSRTTAAMIPSRQGRTIGFGLVLTNSQTAGVYEQGYAIGGSVAKRDLDYKTIKIGVDIIKGGYPVWQSREYVKVSTDTHGEIAGLAIDKSDLKGKWDWRE</sequence>
<evidence type="ECO:0008006" key="3">
    <source>
        <dbReference type="Google" id="ProtNLM"/>
    </source>
</evidence>
<dbReference type="Proteomes" id="UP001209803">
    <property type="component" value="Chromosome"/>
</dbReference>
<evidence type="ECO:0000313" key="1">
    <source>
        <dbReference type="EMBL" id="WFE89715.1"/>
    </source>
</evidence>
<dbReference type="EMBL" id="CP120863">
    <property type="protein sequence ID" value="WFE89715.1"/>
    <property type="molecule type" value="Genomic_DNA"/>
</dbReference>
<dbReference type="PROSITE" id="PS51257">
    <property type="entry name" value="PROKAR_LIPOPROTEIN"/>
    <property type="match status" value="1"/>
</dbReference>
<keyword evidence="2" id="KW-1185">Reference proteome</keyword>
<accession>A0ABY8F769</accession>